<dbReference type="Gene3D" id="2.30.30.140">
    <property type="match status" value="8"/>
</dbReference>
<keyword evidence="1" id="KW-0175">Coiled coil</keyword>
<dbReference type="PANTHER" id="PTHR22948">
    <property type="entry name" value="TUDOR DOMAIN CONTAINING PROTEIN"/>
    <property type="match status" value="1"/>
</dbReference>
<dbReference type="InterPro" id="IPR050621">
    <property type="entry name" value="Tudor_domain_containing"/>
</dbReference>
<dbReference type="Proteomes" id="UP000822369">
    <property type="component" value="Chromosome 1"/>
</dbReference>
<proteinExistence type="predicted"/>
<feature type="region of interest" description="Disordered" evidence="2">
    <location>
        <begin position="685"/>
        <end position="707"/>
    </location>
</feature>
<dbReference type="SUPFAM" id="SSF63748">
    <property type="entry name" value="Tudor/PWWP/MBT"/>
    <property type="match status" value="8"/>
</dbReference>
<feature type="compositionally biased region" description="Basic and acidic residues" evidence="2">
    <location>
        <begin position="1197"/>
        <end position="1220"/>
    </location>
</feature>
<comment type="caution">
    <text evidence="4">The sequence shown here is derived from an EMBL/GenBank/DDBJ whole genome shotgun (WGS) entry which is preliminary data.</text>
</comment>
<feature type="compositionally biased region" description="Basic residues" evidence="2">
    <location>
        <begin position="1173"/>
        <end position="1189"/>
    </location>
</feature>
<accession>A0A9D2Z3R6</accession>
<feature type="compositionally biased region" description="Low complexity" evidence="2">
    <location>
        <begin position="1136"/>
        <end position="1145"/>
    </location>
</feature>
<evidence type="ECO:0000256" key="1">
    <source>
        <dbReference type="SAM" id="Coils"/>
    </source>
</evidence>
<dbReference type="PROSITE" id="PS50304">
    <property type="entry name" value="TUDOR"/>
    <property type="match status" value="7"/>
</dbReference>
<evidence type="ECO:0000313" key="5">
    <source>
        <dbReference type="Proteomes" id="UP000822369"/>
    </source>
</evidence>
<organism evidence="4 5">
    <name type="scientific">Nothobranchius furzeri</name>
    <name type="common">Turquoise killifish</name>
    <dbReference type="NCBI Taxonomy" id="105023"/>
    <lineage>
        <taxon>Eukaryota</taxon>
        <taxon>Metazoa</taxon>
        <taxon>Chordata</taxon>
        <taxon>Craniata</taxon>
        <taxon>Vertebrata</taxon>
        <taxon>Euteleostomi</taxon>
        <taxon>Actinopterygii</taxon>
        <taxon>Neopterygii</taxon>
        <taxon>Teleostei</taxon>
        <taxon>Neoteleostei</taxon>
        <taxon>Acanthomorphata</taxon>
        <taxon>Ovalentaria</taxon>
        <taxon>Atherinomorphae</taxon>
        <taxon>Cyprinodontiformes</taxon>
        <taxon>Nothobranchiidae</taxon>
        <taxon>Nothobranchius</taxon>
    </lineage>
</organism>
<evidence type="ECO:0000256" key="2">
    <source>
        <dbReference type="SAM" id="MobiDB-lite"/>
    </source>
</evidence>
<dbReference type="SMART" id="SM00333">
    <property type="entry name" value="TUDOR"/>
    <property type="match status" value="8"/>
</dbReference>
<protein>
    <submittedName>
        <fullName evidence="4">Tudor domain-containing protein 15-like</fullName>
    </submittedName>
</protein>
<dbReference type="Pfam" id="PF00567">
    <property type="entry name" value="TUDOR"/>
    <property type="match status" value="8"/>
</dbReference>
<name>A0A9D2Z3R6_NOTFU</name>
<sequence length="1918" mass="215469">MEKSVPGTFGDVAEPGAMQPVLDVDHQKYWPQDSGLLTPHTLWSVDLKLTHLDWSPEATLIHFQAQFPTTCELDYNILQKEIQNVPKTKAPVDVGEFCLVEDPTSACWFRGRVQNQNGDLFDVFLVDYGNVLSVDITHIASGSNKLFSLPPKVVCGFLANVLLQNCAHSAVERYLSSLKGRNVSGFIQALLPHKVLLFEAPDINCELVRHGFGKLMDIDTFLLLVSLLTEIPLKQNTELTYSLRNQKFKGFASNCLKLPNLQGFLDVFSFFGSKLSCGTHASVRITAAVNPRLFYCQVARKDADLRQMSRKLAMVCECSVNEPSRSAPENFGVLCAVKGKDEKWYRGFVHLLPISSQVRVFFIDYGFFDFVKIDQVQRLPPEFYSTPMRALRCSLPSLTDLDVKAQQLDFLKAGLLGAVLNVEVTSFDKEDHLHTITVLGSDSHVEEPEPTQNLSTPPVLKVEKKSPRTGFTNYMKVMNESCNKMMEEEKVQVGSTFAGYVVHAESPNQFWVRTQKRNEEFEEMMSEMEKHFSEVELDKDTLQNLEVGAVCCALYEKDMHFYRSVVMEVLDHGAEVLFTDFGNVEKVPHMLIKKLPKTLANIPPFAVCCTLNVFPLEEVWASTTCDFFRKAVSDQSLRIHLVQIKKHKCVVELFDMESKSVTELLRSSGLVDYIPVEAVKQKGKNQTKETCQQHSAGRHMSGKSEQWGGCQEDNDVCTTETRKVTHNFKALNIKPGFEFLVYCSKIRSPSDFWCQRRDQGPALEKLMDDLQNHYSAHAVPLQPGEASCVAKSPQDGKWYRGLIEENRNGSATVMLVDYGSVIKVRENHVQAILPEYIHLERQAFRCSLYSPPEQDWSPEVSDLLKDFVLKNTDHLTCQVVSQINVKHKGLWNVVHLSNAQTKASVIDTLPEPGPAKSISITHPFDMTPESFVYSSFDLSSGTEEHVYVSYISSQSELFCHLERNTEIIEELEKKISEESEKMMQDSSSAVVEKLCLAKYLDGKWYRGWMLPVSLPLHISVFFVDYGNINFLEKTKVMFIPRNCEDLLFTPMQAVRCNLYLVPKEELYADVKEWLNNATMNKLLRAVVQAKREDGAFDVELFDGEVSINEKVKELILSLSQKPKPVRLASKSHNKPSYTKTTSKSKNLPTVPAADAPKGSAPKKTKGCMCVKYSNKKSNRKQQNGTHRKMSTSVKPQARSELKQSKYPKERSNKTQPKETKACQQPHFLEKDISPGFRAKCFVSHVDSVCNFFLQLSDDVPGIFKMAEDLSSVVFSQTGQSFQVGDAVLAEFEEDGALYRSVVKKKEGSSCFQVEFVDYGNSAVVGTEKMYLLPEEFMSQPRFSIPCLLLDTKAYEGDASFIDAVLERPLYVDFVRQHGSQWQVKLEVLGEDGHDAAPESSTLSKHECLSLPETNEVISCELKLGGQGFLNEDVADTVSTVEGRSVKPEPKPVNMSVKRKVKTIRRFKQTHSRVKSHRKTKIFSVKVLKEDPDVVLPPAVEPRDTENGTILSIQSDGSFYVRLTKNEDLLTALEKWIIANPNKCETVAEADVKPGLKCLVQILDDVWQRAVVQHTSEGKFKVFLVDHGITKDIPSSSVLQQSPDLTTFPKLALLCRMNSSDFAPQGWGPTLNPLIGTEVQLMFVSYTEPGNFWVVEVVMKDRSLILQSEASHQQNKDPPAETQSEASAEGTAAPQHLLFAPVETDKAYSGFATAVSTPFHFCVVLEDLLLVMNQISTMLASLPSQMPSLPKTHLVPGTCCLLESESKKMRCRAEIIHADTTIVLNLVDYGHYECIPYHDHSKLKKLNADLTSQPKVIYPCVLQGVMPVSGDGQWTDEAAVFFQDCLCQKNLQIFFRESVSSEWRVDILADDVDVADELVEAGHAAYTEVMLGLRFERGLCKPEGSDSKGEEDEAELGEN</sequence>
<gene>
    <name evidence="4" type="ORF">G4P62_004373</name>
</gene>
<dbReference type="KEGG" id="nfu:107377736"/>
<feature type="domain" description="Tudor" evidence="3">
    <location>
        <begin position="91"/>
        <end position="149"/>
    </location>
</feature>
<evidence type="ECO:0000259" key="3">
    <source>
        <dbReference type="PROSITE" id="PS50304"/>
    </source>
</evidence>
<dbReference type="EMBL" id="JAAVVJ010000001">
    <property type="protein sequence ID" value="KAF7230809.1"/>
    <property type="molecule type" value="Genomic_DNA"/>
</dbReference>
<feature type="domain" description="Tudor" evidence="3">
    <location>
        <begin position="544"/>
        <end position="602"/>
    </location>
</feature>
<evidence type="ECO:0000313" key="4">
    <source>
        <dbReference type="EMBL" id="KAF7230809.1"/>
    </source>
</evidence>
<feature type="region of interest" description="Disordered" evidence="2">
    <location>
        <begin position="1668"/>
        <end position="1687"/>
    </location>
</feature>
<feature type="domain" description="Tudor" evidence="3">
    <location>
        <begin position="988"/>
        <end position="1046"/>
    </location>
</feature>
<feature type="domain" description="Tudor" evidence="3">
    <location>
        <begin position="1550"/>
        <end position="1607"/>
    </location>
</feature>
<dbReference type="PANTHER" id="PTHR22948:SF7">
    <property type="entry name" value="TUDOR DOMAIN-CONTAINING PROTEIN 15"/>
    <property type="match status" value="1"/>
</dbReference>
<feature type="domain" description="Tudor" evidence="3">
    <location>
        <begin position="781"/>
        <end position="839"/>
    </location>
</feature>
<dbReference type="OMA" id="CFYYRAV"/>
<feature type="coiled-coil region" evidence="1">
    <location>
        <begin position="961"/>
        <end position="988"/>
    </location>
</feature>
<dbReference type="CDD" id="cd20379">
    <property type="entry name" value="Tudor_dTUD-like"/>
    <property type="match status" value="1"/>
</dbReference>
<reference evidence="4" key="1">
    <citation type="submission" date="2020-03" db="EMBL/GenBank/DDBJ databases">
        <title>Intra-Species Differences in Population Size shape Life History and Genome Evolution.</title>
        <authorList>
            <person name="Willemsen D."/>
            <person name="Cui R."/>
            <person name="Valenzano D.R."/>
        </authorList>
    </citation>
    <scope>NUCLEOTIDE SEQUENCE</scope>
    <source>
        <strain evidence="4">GRZ</strain>
        <tissue evidence="4">Whole</tissue>
    </source>
</reference>
<feature type="domain" description="Tudor" evidence="3">
    <location>
        <begin position="328"/>
        <end position="386"/>
    </location>
</feature>
<dbReference type="OrthoDB" id="9995375at2759"/>
<feature type="region of interest" description="Disordered" evidence="2">
    <location>
        <begin position="1125"/>
        <end position="1222"/>
    </location>
</feature>
<dbReference type="InterPro" id="IPR035437">
    <property type="entry name" value="SNase_OB-fold_sf"/>
</dbReference>
<dbReference type="InterPro" id="IPR002999">
    <property type="entry name" value="Tudor"/>
</dbReference>
<dbReference type="Gene3D" id="2.40.50.90">
    <property type="match status" value="4"/>
</dbReference>
<feature type="domain" description="Tudor" evidence="3">
    <location>
        <begin position="1280"/>
        <end position="1339"/>
    </location>
</feature>